<comment type="caution">
    <text evidence="2">The sequence shown here is derived from an EMBL/GenBank/DDBJ whole genome shotgun (WGS) entry which is preliminary data.</text>
</comment>
<evidence type="ECO:0008006" key="4">
    <source>
        <dbReference type="Google" id="ProtNLM"/>
    </source>
</evidence>
<accession>A0ABU7M0S9</accession>
<feature type="signal peptide" evidence="1">
    <location>
        <begin position="1"/>
        <end position="24"/>
    </location>
</feature>
<dbReference type="RefSeq" id="WP_330196568.1">
    <property type="nucleotide sequence ID" value="NZ_JAZDRO010000004.1"/>
</dbReference>
<proteinExistence type="predicted"/>
<dbReference type="EMBL" id="JAZDRO010000004">
    <property type="protein sequence ID" value="MEE2567010.1"/>
    <property type="molecule type" value="Genomic_DNA"/>
</dbReference>
<feature type="chain" id="PRO_5046591342" description="NolW-like domain-containing protein" evidence="1">
    <location>
        <begin position="25"/>
        <end position="229"/>
    </location>
</feature>
<protein>
    <recommendedName>
        <fullName evidence="4">NolW-like domain-containing protein</fullName>
    </recommendedName>
</protein>
<reference evidence="2 3" key="1">
    <citation type="submission" date="2024-01" db="EMBL/GenBank/DDBJ databases">
        <title>Hyphobacterium bacterium isolated from marine sediment.</title>
        <authorList>
            <person name="Zhao S."/>
        </authorList>
    </citation>
    <scope>NUCLEOTIDE SEQUENCE [LARGE SCALE GENOMIC DNA]</scope>
    <source>
        <strain evidence="2 3">Y60-23</strain>
    </source>
</reference>
<name>A0ABU7M0S9_9PROT</name>
<evidence type="ECO:0000256" key="1">
    <source>
        <dbReference type="SAM" id="SignalP"/>
    </source>
</evidence>
<evidence type="ECO:0000313" key="2">
    <source>
        <dbReference type="EMBL" id="MEE2567010.1"/>
    </source>
</evidence>
<dbReference type="Proteomes" id="UP001310692">
    <property type="component" value="Unassembled WGS sequence"/>
</dbReference>
<organism evidence="2 3">
    <name type="scientific">Hyphobacterium marinum</name>
    <dbReference type="NCBI Taxonomy" id="3116574"/>
    <lineage>
        <taxon>Bacteria</taxon>
        <taxon>Pseudomonadati</taxon>
        <taxon>Pseudomonadota</taxon>
        <taxon>Alphaproteobacteria</taxon>
        <taxon>Maricaulales</taxon>
        <taxon>Maricaulaceae</taxon>
        <taxon>Hyphobacterium</taxon>
    </lineage>
</organism>
<gene>
    <name evidence="2" type="ORF">V0U35_09990</name>
</gene>
<keyword evidence="3" id="KW-1185">Reference proteome</keyword>
<sequence>MARGIKTGAVLGLLAGSLASTSTAADPIRVEVEPGRFATEAALVDHVHATLRGVTADIRGADPAGGVVLLDGDEAAARALRADPVFLRVAHDGPEEPRLRNVLIEISNDGATAEPFRDSARPDPVLDGPTGWPGEVVRVDALAADGAVIATVFVRDPRFVRYEGWNPDGSHETGSNRSFVDDTQVLDILVALPAEAERVVVYDRLDVPEEPDGRRRLGDFRISEAEDAQ</sequence>
<keyword evidence="1" id="KW-0732">Signal</keyword>
<evidence type="ECO:0000313" key="3">
    <source>
        <dbReference type="Proteomes" id="UP001310692"/>
    </source>
</evidence>